<protein>
    <submittedName>
        <fullName evidence="2">Uncharacterized protein</fullName>
    </submittedName>
</protein>
<keyword evidence="1" id="KW-0812">Transmembrane</keyword>
<evidence type="ECO:0000256" key="1">
    <source>
        <dbReference type="SAM" id="Phobius"/>
    </source>
</evidence>
<gene>
    <name evidence="2" type="ORF">CEXT_91611</name>
</gene>
<dbReference type="Proteomes" id="UP001054945">
    <property type="component" value="Unassembled WGS sequence"/>
</dbReference>
<dbReference type="EMBL" id="BPLR01005709">
    <property type="protein sequence ID" value="GIY04436.1"/>
    <property type="molecule type" value="Genomic_DNA"/>
</dbReference>
<accession>A0AAV4Q8N0</accession>
<comment type="caution">
    <text evidence="2">The sequence shown here is derived from an EMBL/GenBank/DDBJ whole genome shotgun (WGS) entry which is preliminary data.</text>
</comment>
<keyword evidence="1" id="KW-1133">Transmembrane helix</keyword>
<keyword evidence="3" id="KW-1185">Reference proteome</keyword>
<feature type="transmembrane region" description="Helical" evidence="1">
    <location>
        <begin position="20"/>
        <end position="41"/>
    </location>
</feature>
<proteinExistence type="predicted"/>
<organism evidence="2 3">
    <name type="scientific">Caerostris extrusa</name>
    <name type="common">Bark spider</name>
    <name type="synonym">Caerostris bankana</name>
    <dbReference type="NCBI Taxonomy" id="172846"/>
    <lineage>
        <taxon>Eukaryota</taxon>
        <taxon>Metazoa</taxon>
        <taxon>Ecdysozoa</taxon>
        <taxon>Arthropoda</taxon>
        <taxon>Chelicerata</taxon>
        <taxon>Arachnida</taxon>
        <taxon>Araneae</taxon>
        <taxon>Araneomorphae</taxon>
        <taxon>Entelegynae</taxon>
        <taxon>Araneoidea</taxon>
        <taxon>Araneidae</taxon>
        <taxon>Caerostris</taxon>
    </lineage>
</organism>
<sequence>MLAIIFQYIGFFFLLYIREGWINVTYGASALMWISIIISICSTTTGKWKPFFDVYFYREIQGMFISLSFSDDKWRG</sequence>
<evidence type="ECO:0000313" key="2">
    <source>
        <dbReference type="EMBL" id="GIY04436.1"/>
    </source>
</evidence>
<dbReference type="AlphaFoldDB" id="A0AAV4Q8N0"/>
<reference evidence="2 3" key="1">
    <citation type="submission" date="2021-06" db="EMBL/GenBank/DDBJ databases">
        <title>Caerostris extrusa draft genome.</title>
        <authorList>
            <person name="Kono N."/>
            <person name="Arakawa K."/>
        </authorList>
    </citation>
    <scope>NUCLEOTIDE SEQUENCE [LARGE SCALE GENOMIC DNA]</scope>
</reference>
<keyword evidence="1" id="KW-0472">Membrane</keyword>
<name>A0AAV4Q8N0_CAEEX</name>
<evidence type="ECO:0000313" key="3">
    <source>
        <dbReference type="Proteomes" id="UP001054945"/>
    </source>
</evidence>